<accession>I2NWA2</accession>
<dbReference type="GO" id="GO:0016020">
    <property type="term" value="C:membrane"/>
    <property type="evidence" value="ECO:0007669"/>
    <property type="project" value="UniProtKB-SubCell"/>
</dbReference>
<dbReference type="GO" id="GO:0055085">
    <property type="term" value="P:transmembrane transport"/>
    <property type="evidence" value="ECO:0007669"/>
    <property type="project" value="InterPro"/>
</dbReference>
<keyword evidence="4 7" id="KW-0812">Transmembrane</keyword>
<gene>
    <name evidence="8" type="ORF">HMPREF1051_0258</name>
</gene>
<evidence type="ECO:0000256" key="5">
    <source>
        <dbReference type="ARBA" id="ARBA00022989"/>
    </source>
</evidence>
<evidence type="ECO:0000256" key="7">
    <source>
        <dbReference type="SAM" id="Phobius"/>
    </source>
</evidence>
<feature type="transmembrane region" description="Helical" evidence="7">
    <location>
        <begin position="88"/>
        <end position="107"/>
    </location>
</feature>
<keyword evidence="3" id="KW-1003">Cell membrane</keyword>
<organism evidence="8 9">
    <name type="scientific">Neisseria sicca VK64</name>
    <dbReference type="NCBI Taxonomy" id="1095748"/>
    <lineage>
        <taxon>Bacteria</taxon>
        <taxon>Pseudomonadati</taxon>
        <taxon>Pseudomonadota</taxon>
        <taxon>Betaproteobacteria</taxon>
        <taxon>Neisseriales</taxon>
        <taxon>Neisseriaceae</taxon>
        <taxon>Neisseria</taxon>
    </lineage>
</organism>
<feature type="transmembrane region" description="Helical" evidence="7">
    <location>
        <begin position="272"/>
        <end position="293"/>
    </location>
</feature>
<dbReference type="AlphaFoldDB" id="I2NWA2"/>
<sequence>MSALARKRKISVFSKCATLMETALLLAGKITELTLIVLMGMALVKSKLLTSEHSRTLSVIALYLISPSVMIHAFQIENTPDIIDGLKLSVALAIVFHILLIALGRLFKTLFKLDTLEHAATVYTNSGNLIIPLVMSIFGPQWVIYTSGFIIVQMFLFWTHLRLLLCGRGNLAWKTVLTNINILSIFIGVFMFAFQIKLPHIIDNTLATIGGMIGPVAMLVAGMLIASLPLKEIVLSKRIYLVAFLRLMLIPLILLVFVKISDIAHLGGHSDTVVLISFLATVSPVASTVTQMAMVYGQNARKASAIYGITTLLCVITMPMMIALYQAMV</sequence>
<keyword evidence="6 7" id="KW-0472">Membrane</keyword>
<keyword evidence="2" id="KW-0813">Transport</keyword>
<dbReference type="Proteomes" id="UP000004473">
    <property type="component" value="Unassembled WGS sequence"/>
</dbReference>
<feature type="transmembrane region" description="Helical" evidence="7">
    <location>
        <begin position="144"/>
        <end position="164"/>
    </location>
</feature>
<evidence type="ECO:0000256" key="6">
    <source>
        <dbReference type="ARBA" id="ARBA00023136"/>
    </source>
</evidence>
<dbReference type="PANTHER" id="PTHR36838">
    <property type="entry name" value="AUXIN EFFLUX CARRIER FAMILY PROTEIN"/>
    <property type="match status" value="1"/>
</dbReference>
<feature type="transmembrane region" description="Helical" evidence="7">
    <location>
        <begin position="206"/>
        <end position="227"/>
    </location>
</feature>
<feature type="transmembrane region" description="Helical" evidence="7">
    <location>
        <begin position="305"/>
        <end position="328"/>
    </location>
</feature>
<evidence type="ECO:0000256" key="2">
    <source>
        <dbReference type="ARBA" id="ARBA00022448"/>
    </source>
</evidence>
<dbReference type="PANTHER" id="PTHR36838:SF1">
    <property type="entry name" value="SLR1864 PROTEIN"/>
    <property type="match status" value="1"/>
</dbReference>
<dbReference type="InterPro" id="IPR004776">
    <property type="entry name" value="Mem_transp_PIN-like"/>
</dbReference>
<dbReference type="EMBL" id="AJMT01000021">
    <property type="protein sequence ID" value="EIG30113.1"/>
    <property type="molecule type" value="Genomic_DNA"/>
</dbReference>
<comment type="subcellular location">
    <subcellularLocation>
        <location evidence="1">Membrane</location>
        <topology evidence="1">Multi-pass membrane protein</topology>
    </subcellularLocation>
</comment>
<comment type="caution">
    <text evidence="8">The sequence shown here is derived from an EMBL/GenBank/DDBJ whole genome shotgun (WGS) entry which is preliminary data.</text>
</comment>
<evidence type="ECO:0000313" key="8">
    <source>
        <dbReference type="EMBL" id="EIG30113.1"/>
    </source>
</evidence>
<proteinExistence type="predicted"/>
<evidence type="ECO:0000313" key="9">
    <source>
        <dbReference type="Proteomes" id="UP000004473"/>
    </source>
</evidence>
<dbReference type="PATRIC" id="fig|1095748.3.peg.363"/>
<name>I2NWA2_NEISI</name>
<evidence type="ECO:0000256" key="3">
    <source>
        <dbReference type="ARBA" id="ARBA00022475"/>
    </source>
</evidence>
<feature type="transmembrane region" description="Helical" evidence="7">
    <location>
        <begin position="239"/>
        <end position="260"/>
    </location>
</feature>
<feature type="transmembrane region" description="Helical" evidence="7">
    <location>
        <begin position="23"/>
        <end position="44"/>
    </location>
</feature>
<feature type="transmembrane region" description="Helical" evidence="7">
    <location>
        <begin position="56"/>
        <end position="76"/>
    </location>
</feature>
<dbReference type="Pfam" id="PF03547">
    <property type="entry name" value="Mem_trans"/>
    <property type="match status" value="2"/>
</dbReference>
<reference evidence="8 9" key="1">
    <citation type="submission" date="2012-04" db="EMBL/GenBank/DDBJ databases">
        <authorList>
            <person name="Harkins D.M."/>
            <person name="Madupu R."/>
            <person name="Durkin A.S."/>
            <person name="Torralba M."/>
            <person name="Methe B."/>
            <person name="Sutton G.G."/>
            <person name="Nelson K.E."/>
        </authorList>
    </citation>
    <scope>NUCLEOTIDE SEQUENCE [LARGE SCALE GENOMIC DNA]</scope>
    <source>
        <strain evidence="8 9">VK64</strain>
    </source>
</reference>
<protein>
    <submittedName>
        <fullName evidence="8">Transporter, auxin efflux carrier domain protein</fullName>
    </submittedName>
</protein>
<evidence type="ECO:0000256" key="4">
    <source>
        <dbReference type="ARBA" id="ARBA00022692"/>
    </source>
</evidence>
<evidence type="ECO:0000256" key="1">
    <source>
        <dbReference type="ARBA" id="ARBA00004141"/>
    </source>
</evidence>
<feature type="transmembrane region" description="Helical" evidence="7">
    <location>
        <begin position="176"/>
        <end position="194"/>
    </location>
</feature>
<keyword evidence="5 7" id="KW-1133">Transmembrane helix</keyword>